<dbReference type="EMBL" id="JARBHB010000012">
    <property type="protein sequence ID" value="KAJ8871548.1"/>
    <property type="molecule type" value="Genomic_DNA"/>
</dbReference>
<dbReference type="Proteomes" id="UP001159363">
    <property type="component" value="Chromosome 11"/>
</dbReference>
<accession>A0ABQ9GHQ8</accession>
<reference evidence="1 2" key="1">
    <citation type="submission" date="2023-02" db="EMBL/GenBank/DDBJ databases">
        <title>LHISI_Scaffold_Assembly.</title>
        <authorList>
            <person name="Stuart O.P."/>
            <person name="Cleave R."/>
            <person name="Magrath M.J.L."/>
            <person name="Mikheyev A.S."/>
        </authorList>
    </citation>
    <scope>NUCLEOTIDE SEQUENCE [LARGE SCALE GENOMIC DNA]</scope>
    <source>
        <strain evidence="1">Daus_M_001</strain>
        <tissue evidence="1">Leg muscle</tissue>
    </source>
</reference>
<keyword evidence="2" id="KW-1185">Reference proteome</keyword>
<name>A0ABQ9GHQ8_9NEOP</name>
<evidence type="ECO:0000313" key="2">
    <source>
        <dbReference type="Proteomes" id="UP001159363"/>
    </source>
</evidence>
<proteinExistence type="predicted"/>
<evidence type="ECO:0000313" key="1">
    <source>
        <dbReference type="EMBL" id="KAJ8871548.1"/>
    </source>
</evidence>
<sequence length="224" mass="24230">MLVGQETKSQVWGKDLGPKNGHFMSHHHRLTCFHSTSHISILLKGCAVARVFASHQCKLGSTPGRGRGGVVARLLASHQDEPDSILCGHIGIVPDNAAGQMVFSRISRFPHPCIPALLHNTSLPWLGFTTFSGDQLDALTPVCVAFCFVSDRNGACHLVTGTPHGRCTYRWGESLGVLIALQEVIWSSWAEYLFLTGIPGSFCLAGLNLPMLGSFLGYHLVEGL</sequence>
<gene>
    <name evidence="1" type="ORF">PR048_027872</name>
</gene>
<protein>
    <submittedName>
        <fullName evidence="1">Uncharacterized protein</fullName>
    </submittedName>
</protein>
<organism evidence="1 2">
    <name type="scientific">Dryococelus australis</name>
    <dbReference type="NCBI Taxonomy" id="614101"/>
    <lineage>
        <taxon>Eukaryota</taxon>
        <taxon>Metazoa</taxon>
        <taxon>Ecdysozoa</taxon>
        <taxon>Arthropoda</taxon>
        <taxon>Hexapoda</taxon>
        <taxon>Insecta</taxon>
        <taxon>Pterygota</taxon>
        <taxon>Neoptera</taxon>
        <taxon>Polyneoptera</taxon>
        <taxon>Phasmatodea</taxon>
        <taxon>Verophasmatodea</taxon>
        <taxon>Anareolatae</taxon>
        <taxon>Phasmatidae</taxon>
        <taxon>Eurycanthinae</taxon>
        <taxon>Dryococelus</taxon>
    </lineage>
</organism>
<comment type="caution">
    <text evidence="1">The sequence shown here is derived from an EMBL/GenBank/DDBJ whole genome shotgun (WGS) entry which is preliminary data.</text>
</comment>